<evidence type="ECO:0000313" key="3">
    <source>
        <dbReference type="EMBL" id="OJT13280.1"/>
    </source>
</evidence>
<comment type="caution">
    <text evidence="3">The sequence shown here is derived from an EMBL/GenBank/DDBJ whole genome shotgun (WGS) entry which is preliminary data.</text>
</comment>
<dbReference type="AlphaFoldDB" id="A0A1M2W0H7"/>
<dbReference type="EMBL" id="MNAD01000416">
    <property type="protein sequence ID" value="OJT13280.1"/>
    <property type="molecule type" value="Genomic_DNA"/>
</dbReference>
<keyword evidence="4" id="KW-1185">Reference proteome</keyword>
<feature type="transmembrane region" description="Helical" evidence="2">
    <location>
        <begin position="321"/>
        <end position="340"/>
    </location>
</feature>
<keyword evidence="2" id="KW-1133">Transmembrane helix</keyword>
<feature type="compositionally biased region" description="Acidic residues" evidence="1">
    <location>
        <begin position="415"/>
        <end position="431"/>
    </location>
</feature>
<keyword evidence="2" id="KW-0812">Transmembrane</keyword>
<evidence type="ECO:0000256" key="1">
    <source>
        <dbReference type="SAM" id="MobiDB-lite"/>
    </source>
</evidence>
<accession>A0A1M2W0H7</accession>
<evidence type="ECO:0000313" key="4">
    <source>
        <dbReference type="Proteomes" id="UP000184267"/>
    </source>
</evidence>
<name>A0A1M2W0H7_TRAPU</name>
<keyword evidence="2" id="KW-0472">Membrane</keyword>
<organism evidence="3 4">
    <name type="scientific">Trametes pubescens</name>
    <name type="common">White-rot fungus</name>
    <dbReference type="NCBI Taxonomy" id="154538"/>
    <lineage>
        <taxon>Eukaryota</taxon>
        <taxon>Fungi</taxon>
        <taxon>Dikarya</taxon>
        <taxon>Basidiomycota</taxon>
        <taxon>Agaricomycotina</taxon>
        <taxon>Agaricomycetes</taxon>
        <taxon>Polyporales</taxon>
        <taxon>Polyporaceae</taxon>
        <taxon>Trametes</taxon>
    </lineage>
</organism>
<dbReference type="Proteomes" id="UP000184267">
    <property type="component" value="Unassembled WGS sequence"/>
</dbReference>
<dbReference type="OrthoDB" id="2747423at2759"/>
<feature type="compositionally biased region" description="Basic and acidic residues" evidence="1">
    <location>
        <begin position="404"/>
        <end position="414"/>
    </location>
</feature>
<sequence length="431" mass="48590">MLASAVHLPPLTSTSITTVPRGFYKDSDTFDGRTPVQVTYDYVIPRVRATYLYAQTLYQDVYALVEPHLPYFFELKEGMDESLGLLVYAIMVDPCGTLDWCWHNVISREGIPQMLAQTGREVALEVGRRVRYHARVAHRLLLLLRRGSENRAKHARGKQRELLQPGPTPHGFVRVKRYFGTEAPLRWPAGLGDCWVDLPLEPDDSLDLRPLRRIWNMENCYVMLAGPSKRIRIGRRPDEKLSALAWVVSLGPDSTLCVIERPTPETIAARRYRAHLKNGIDVSEVAYALARLGSLLLWIPITFVALVAFAFWQALHFCAIIIHHILGKLFAIFCVIGLCAHRGHDELCFSLWVARRNGATFPGLLLVVGRTLLLWLGQGVKLAWIVVISDVGLVENEQVARLGGRDQEHDKDTDASELSDTESLVEVEEIS</sequence>
<reference evidence="3 4" key="1">
    <citation type="submission" date="2016-10" db="EMBL/GenBank/DDBJ databases">
        <title>Genome sequence of the basidiomycete white-rot fungus Trametes pubescens.</title>
        <authorList>
            <person name="Makela M.R."/>
            <person name="Granchi Z."/>
            <person name="Peng M."/>
            <person name="De Vries R.P."/>
            <person name="Grigoriev I."/>
            <person name="Riley R."/>
            <person name="Hilden K."/>
        </authorList>
    </citation>
    <scope>NUCLEOTIDE SEQUENCE [LARGE SCALE GENOMIC DNA]</scope>
    <source>
        <strain evidence="3 4">FBCC735</strain>
    </source>
</reference>
<feature type="transmembrane region" description="Helical" evidence="2">
    <location>
        <begin position="295"/>
        <end position="315"/>
    </location>
</feature>
<gene>
    <name evidence="3" type="ORF">TRAPUB_10173</name>
</gene>
<feature type="region of interest" description="Disordered" evidence="1">
    <location>
        <begin position="404"/>
        <end position="431"/>
    </location>
</feature>
<protein>
    <submittedName>
        <fullName evidence="3">Uncharacterized protein</fullName>
    </submittedName>
</protein>
<proteinExistence type="predicted"/>
<evidence type="ECO:0000256" key="2">
    <source>
        <dbReference type="SAM" id="Phobius"/>
    </source>
</evidence>